<evidence type="ECO:0000313" key="4">
    <source>
        <dbReference type="EMBL" id="GAF95705.1"/>
    </source>
</evidence>
<sequence>GAFVTGKRDETHLRGYSRGYFDEHFFMLPRERRRKAVVVIPTGWANDEPAGAHTRGGATFHYVPYSEHCDYEELQEALRIVSARRVVEI</sequence>
<protein>
    <recommendedName>
        <fullName evidence="3">DNA repair metallo-beta-lactamase domain-containing protein</fullName>
    </recommendedName>
</protein>
<accession>X0V4Y0</accession>
<keyword evidence="2" id="KW-0234">DNA repair</keyword>
<dbReference type="EMBL" id="BARS01013324">
    <property type="protein sequence ID" value="GAF95705.1"/>
    <property type="molecule type" value="Genomic_DNA"/>
</dbReference>
<feature type="non-terminal residue" evidence="4">
    <location>
        <position position="1"/>
    </location>
</feature>
<evidence type="ECO:0000256" key="2">
    <source>
        <dbReference type="ARBA" id="ARBA00023204"/>
    </source>
</evidence>
<dbReference type="Gene3D" id="3.40.50.12650">
    <property type="match status" value="1"/>
</dbReference>
<dbReference type="AlphaFoldDB" id="X0V4Y0"/>
<dbReference type="GO" id="GO:0006281">
    <property type="term" value="P:DNA repair"/>
    <property type="evidence" value="ECO:0007669"/>
    <property type="project" value="UniProtKB-KW"/>
</dbReference>
<gene>
    <name evidence="4" type="ORF">S01H1_23216</name>
</gene>
<proteinExistence type="predicted"/>
<organism evidence="4">
    <name type="scientific">marine sediment metagenome</name>
    <dbReference type="NCBI Taxonomy" id="412755"/>
    <lineage>
        <taxon>unclassified sequences</taxon>
        <taxon>metagenomes</taxon>
        <taxon>ecological metagenomes</taxon>
    </lineage>
</organism>
<keyword evidence="1" id="KW-0227">DNA damage</keyword>
<feature type="domain" description="DNA repair metallo-beta-lactamase" evidence="3">
    <location>
        <begin position="32"/>
        <end position="87"/>
    </location>
</feature>
<dbReference type="InterPro" id="IPR036866">
    <property type="entry name" value="RibonucZ/Hydroxyglut_hydro"/>
</dbReference>
<comment type="caution">
    <text evidence="4">The sequence shown here is derived from an EMBL/GenBank/DDBJ whole genome shotgun (WGS) entry which is preliminary data.</text>
</comment>
<dbReference type="InterPro" id="IPR011084">
    <property type="entry name" value="DRMBL"/>
</dbReference>
<dbReference type="Pfam" id="PF07522">
    <property type="entry name" value="DRMBL"/>
    <property type="match status" value="1"/>
</dbReference>
<evidence type="ECO:0000256" key="1">
    <source>
        <dbReference type="ARBA" id="ARBA00022763"/>
    </source>
</evidence>
<name>X0V4Y0_9ZZZZ</name>
<reference evidence="4" key="1">
    <citation type="journal article" date="2014" name="Front. Microbiol.">
        <title>High frequency of phylogenetically diverse reductive dehalogenase-homologous genes in deep subseafloor sedimentary metagenomes.</title>
        <authorList>
            <person name="Kawai M."/>
            <person name="Futagami T."/>
            <person name="Toyoda A."/>
            <person name="Takaki Y."/>
            <person name="Nishi S."/>
            <person name="Hori S."/>
            <person name="Arai W."/>
            <person name="Tsubouchi T."/>
            <person name="Morono Y."/>
            <person name="Uchiyama I."/>
            <person name="Ito T."/>
            <person name="Fujiyama A."/>
            <person name="Inagaki F."/>
            <person name="Takami H."/>
        </authorList>
    </citation>
    <scope>NUCLEOTIDE SEQUENCE</scope>
    <source>
        <strain evidence="4">Expedition CK06-06</strain>
    </source>
</reference>
<dbReference type="Gene3D" id="3.60.15.10">
    <property type="entry name" value="Ribonuclease Z/Hydroxyacylglutathione hydrolase-like"/>
    <property type="match status" value="1"/>
</dbReference>
<evidence type="ECO:0000259" key="3">
    <source>
        <dbReference type="Pfam" id="PF07522"/>
    </source>
</evidence>